<sequence>MREWSRGVSKRREKRVREIKEGKRFAHPGDPGSGFRLPSTKKQSHPAGKWDELPWNRSGDWMGEGMRKKKESRLLIQVFLSFFLLTGTYLVFQTQTPSARVAQAFIAEVMERDYNFEGVARWYERNIGSAPAFLPAFEGKNSPSGDRKPVAWVAPLKGEVVRPYREGEKGVVIRATSNAPVVSAAEGWVVEAGPEKGLGQTVVIRHADGQESWYGWLGKIRVKEKDWVKARELLGEVGGRDGEPLLFFALKQGGEFVDPTGVVPIE</sequence>
<keyword evidence="2" id="KW-0472">Membrane</keyword>
<dbReference type="InterPro" id="IPR011055">
    <property type="entry name" value="Dup_hybrid_motif"/>
</dbReference>
<evidence type="ECO:0000313" key="5">
    <source>
        <dbReference type="Proteomes" id="UP000244240"/>
    </source>
</evidence>
<dbReference type="AlphaFoldDB" id="A0A2T6BTJ0"/>
<dbReference type="PANTHER" id="PTHR21666:SF270">
    <property type="entry name" value="MUREIN HYDROLASE ACTIVATOR ENVC"/>
    <property type="match status" value="1"/>
</dbReference>
<dbReference type="GO" id="GO:0004222">
    <property type="term" value="F:metalloendopeptidase activity"/>
    <property type="evidence" value="ECO:0007669"/>
    <property type="project" value="TreeGrafter"/>
</dbReference>
<dbReference type="Gene3D" id="2.70.70.10">
    <property type="entry name" value="Glucose Permease (Domain IIA)"/>
    <property type="match status" value="1"/>
</dbReference>
<keyword evidence="5" id="KW-1185">Reference proteome</keyword>
<feature type="compositionally biased region" description="Basic and acidic residues" evidence="1">
    <location>
        <begin position="15"/>
        <end position="24"/>
    </location>
</feature>
<name>A0A2T6BTJ0_9BACL</name>
<feature type="domain" description="M23ase beta-sheet core" evidence="3">
    <location>
        <begin position="168"/>
        <end position="259"/>
    </location>
</feature>
<dbReference type="SUPFAM" id="SSF51261">
    <property type="entry name" value="Duplicated hybrid motif"/>
    <property type="match status" value="1"/>
</dbReference>
<dbReference type="PANTHER" id="PTHR21666">
    <property type="entry name" value="PEPTIDASE-RELATED"/>
    <property type="match status" value="1"/>
</dbReference>
<keyword evidence="2" id="KW-0812">Transmembrane</keyword>
<dbReference type="CDD" id="cd12797">
    <property type="entry name" value="M23_peptidase"/>
    <property type="match status" value="1"/>
</dbReference>
<gene>
    <name evidence="4" type="ORF">C8P63_11296</name>
</gene>
<accession>A0A2T6BTJ0</accession>
<organism evidence="4 5">
    <name type="scientific">Melghirimyces profundicolus</name>
    <dbReference type="NCBI Taxonomy" id="1242148"/>
    <lineage>
        <taxon>Bacteria</taxon>
        <taxon>Bacillati</taxon>
        <taxon>Bacillota</taxon>
        <taxon>Bacilli</taxon>
        <taxon>Bacillales</taxon>
        <taxon>Thermoactinomycetaceae</taxon>
        <taxon>Melghirimyces</taxon>
    </lineage>
</organism>
<dbReference type="Proteomes" id="UP000244240">
    <property type="component" value="Unassembled WGS sequence"/>
</dbReference>
<proteinExistence type="predicted"/>
<feature type="region of interest" description="Disordered" evidence="1">
    <location>
        <begin position="1"/>
        <end position="50"/>
    </location>
</feature>
<dbReference type="InterPro" id="IPR050570">
    <property type="entry name" value="Cell_wall_metabolism_enzyme"/>
</dbReference>
<evidence type="ECO:0000259" key="3">
    <source>
        <dbReference type="Pfam" id="PF01551"/>
    </source>
</evidence>
<protein>
    <submittedName>
        <fullName evidence="4">Stage IV sporulation protein FA</fullName>
    </submittedName>
</protein>
<reference evidence="4 5" key="1">
    <citation type="submission" date="2018-04" db="EMBL/GenBank/DDBJ databases">
        <title>Genomic Encyclopedia of Archaeal and Bacterial Type Strains, Phase II (KMG-II): from individual species to whole genera.</title>
        <authorList>
            <person name="Goeker M."/>
        </authorList>
    </citation>
    <scope>NUCLEOTIDE SEQUENCE [LARGE SCALE GENOMIC DNA]</scope>
    <source>
        <strain evidence="4 5">DSM 45787</strain>
    </source>
</reference>
<dbReference type="InterPro" id="IPR016047">
    <property type="entry name" value="M23ase_b-sheet_dom"/>
</dbReference>
<dbReference type="EMBL" id="QBKR01000012">
    <property type="protein sequence ID" value="PTX59400.1"/>
    <property type="molecule type" value="Genomic_DNA"/>
</dbReference>
<feature type="transmembrane region" description="Helical" evidence="2">
    <location>
        <begin position="74"/>
        <end position="92"/>
    </location>
</feature>
<evidence type="ECO:0000256" key="1">
    <source>
        <dbReference type="SAM" id="MobiDB-lite"/>
    </source>
</evidence>
<keyword evidence="2" id="KW-1133">Transmembrane helix</keyword>
<comment type="caution">
    <text evidence="4">The sequence shown here is derived from an EMBL/GenBank/DDBJ whole genome shotgun (WGS) entry which is preliminary data.</text>
</comment>
<dbReference type="Pfam" id="PF01551">
    <property type="entry name" value="Peptidase_M23"/>
    <property type="match status" value="1"/>
</dbReference>
<evidence type="ECO:0000256" key="2">
    <source>
        <dbReference type="SAM" id="Phobius"/>
    </source>
</evidence>
<evidence type="ECO:0000313" key="4">
    <source>
        <dbReference type="EMBL" id="PTX59400.1"/>
    </source>
</evidence>